<dbReference type="Proteomes" id="UP000789759">
    <property type="component" value="Unassembled WGS sequence"/>
</dbReference>
<evidence type="ECO:0000313" key="1">
    <source>
        <dbReference type="EMBL" id="CAG8816561.1"/>
    </source>
</evidence>
<name>A0A9N9KB88_9GLOM</name>
<dbReference type="EMBL" id="CAJVQA010044401">
    <property type="protein sequence ID" value="CAG8816561.1"/>
    <property type="molecule type" value="Genomic_DNA"/>
</dbReference>
<gene>
    <name evidence="1" type="ORF">CPELLU_LOCUS19254</name>
</gene>
<protein>
    <submittedName>
        <fullName evidence="1">6633_t:CDS:1</fullName>
    </submittedName>
</protein>
<dbReference type="OrthoDB" id="2422081at2759"/>
<keyword evidence="2" id="KW-1185">Reference proteome</keyword>
<reference evidence="1" key="1">
    <citation type="submission" date="2021-06" db="EMBL/GenBank/DDBJ databases">
        <authorList>
            <person name="Kallberg Y."/>
            <person name="Tangrot J."/>
            <person name="Rosling A."/>
        </authorList>
    </citation>
    <scope>NUCLEOTIDE SEQUENCE</scope>
    <source>
        <strain evidence="1">FL966</strain>
    </source>
</reference>
<evidence type="ECO:0000313" key="2">
    <source>
        <dbReference type="Proteomes" id="UP000789759"/>
    </source>
</evidence>
<comment type="caution">
    <text evidence="1">The sequence shown here is derived from an EMBL/GenBank/DDBJ whole genome shotgun (WGS) entry which is preliminary data.</text>
</comment>
<sequence length="62" mass="7326">IKNFSGKTADYIQWKNELEIKFTEMNIDNTLTIFERFSENLDIEYTIQQPDYNSGADLPKAY</sequence>
<organism evidence="1 2">
    <name type="scientific">Cetraspora pellucida</name>
    <dbReference type="NCBI Taxonomy" id="1433469"/>
    <lineage>
        <taxon>Eukaryota</taxon>
        <taxon>Fungi</taxon>
        <taxon>Fungi incertae sedis</taxon>
        <taxon>Mucoromycota</taxon>
        <taxon>Glomeromycotina</taxon>
        <taxon>Glomeromycetes</taxon>
        <taxon>Diversisporales</taxon>
        <taxon>Gigasporaceae</taxon>
        <taxon>Cetraspora</taxon>
    </lineage>
</organism>
<dbReference type="AlphaFoldDB" id="A0A9N9KB88"/>
<accession>A0A9N9KB88</accession>
<feature type="non-terminal residue" evidence="1">
    <location>
        <position position="1"/>
    </location>
</feature>
<proteinExistence type="predicted"/>